<comment type="caution">
    <text evidence="12">The sequence shown here is derived from an EMBL/GenBank/DDBJ whole genome shotgun (WGS) entry which is preliminary data.</text>
</comment>
<organism evidence="12 13">
    <name type="scientific">Luteibaculum oceani</name>
    <dbReference type="NCBI Taxonomy" id="1294296"/>
    <lineage>
        <taxon>Bacteria</taxon>
        <taxon>Pseudomonadati</taxon>
        <taxon>Bacteroidota</taxon>
        <taxon>Flavobacteriia</taxon>
        <taxon>Flavobacteriales</taxon>
        <taxon>Luteibaculaceae</taxon>
        <taxon>Luteibaculum</taxon>
    </lineage>
</organism>
<dbReference type="Gene3D" id="3.30.1150.10">
    <property type="match status" value="1"/>
</dbReference>
<proteinExistence type="inferred from homology"/>
<dbReference type="AlphaFoldDB" id="A0A5C6V337"/>
<dbReference type="OrthoDB" id="1095452at2"/>
<feature type="domain" description="TonB C-terminal" evidence="11">
    <location>
        <begin position="48"/>
        <end position="145"/>
    </location>
</feature>
<evidence type="ECO:0000313" key="12">
    <source>
        <dbReference type="EMBL" id="TXC78936.1"/>
    </source>
</evidence>
<dbReference type="SUPFAM" id="SSF74653">
    <property type="entry name" value="TolA/TonB C-terminal domain"/>
    <property type="match status" value="1"/>
</dbReference>
<dbReference type="GO" id="GO:0055085">
    <property type="term" value="P:transmembrane transport"/>
    <property type="evidence" value="ECO:0007669"/>
    <property type="project" value="InterPro"/>
</dbReference>
<evidence type="ECO:0000256" key="5">
    <source>
        <dbReference type="ARBA" id="ARBA00022519"/>
    </source>
</evidence>
<keyword evidence="10" id="KW-0732">Signal</keyword>
<gene>
    <name evidence="12" type="ORF">FRX97_06895</name>
</gene>
<feature type="signal peptide" evidence="10">
    <location>
        <begin position="1"/>
        <end position="22"/>
    </location>
</feature>
<dbReference type="PROSITE" id="PS52015">
    <property type="entry name" value="TONB_CTD"/>
    <property type="match status" value="1"/>
</dbReference>
<evidence type="ECO:0000256" key="10">
    <source>
        <dbReference type="SAM" id="SignalP"/>
    </source>
</evidence>
<evidence type="ECO:0000313" key="13">
    <source>
        <dbReference type="Proteomes" id="UP000321168"/>
    </source>
</evidence>
<protein>
    <submittedName>
        <fullName evidence="12">Energy transducer TonB</fullName>
    </submittedName>
</protein>
<evidence type="ECO:0000259" key="11">
    <source>
        <dbReference type="PROSITE" id="PS52015"/>
    </source>
</evidence>
<comment type="similarity">
    <text evidence="2">Belongs to the TonB family.</text>
</comment>
<evidence type="ECO:0000256" key="9">
    <source>
        <dbReference type="ARBA" id="ARBA00023136"/>
    </source>
</evidence>
<keyword evidence="13" id="KW-1185">Reference proteome</keyword>
<evidence type="ECO:0000256" key="4">
    <source>
        <dbReference type="ARBA" id="ARBA00022475"/>
    </source>
</evidence>
<dbReference type="InterPro" id="IPR037682">
    <property type="entry name" value="TonB_C"/>
</dbReference>
<evidence type="ECO:0000256" key="2">
    <source>
        <dbReference type="ARBA" id="ARBA00006555"/>
    </source>
</evidence>
<keyword evidence="6" id="KW-0812">Transmembrane</keyword>
<dbReference type="GO" id="GO:0098797">
    <property type="term" value="C:plasma membrane protein complex"/>
    <property type="evidence" value="ECO:0007669"/>
    <property type="project" value="TreeGrafter"/>
</dbReference>
<dbReference type="PANTHER" id="PTHR33446:SF2">
    <property type="entry name" value="PROTEIN TONB"/>
    <property type="match status" value="1"/>
</dbReference>
<evidence type="ECO:0000256" key="7">
    <source>
        <dbReference type="ARBA" id="ARBA00022927"/>
    </source>
</evidence>
<keyword evidence="3" id="KW-0813">Transport</keyword>
<sequence length="156" mass="17887">MQHMKYFLLLLCTTIFCQVSFAQNANRDAKKYRKAKYLSVDRLPEFKRGNSAMFEYLSDNIIYPKEALINGEQGVVFVIFEVDTNGIIKDIEIAKGISPVLDAEAIRVVKSMSGKWKPGVKNGKLVRVKFNLPVRFFPSPDLRNAAIRENKRKQQD</sequence>
<keyword evidence="4" id="KW-1003">Cell membrane</keyword>
<dbReference type="NCBIfam" id="TIGR01352">
    <property type="entry name" value="tonB_Cterm"/>
    <property type="match status" value="1"/>
</dbReference>
<dbReference type="Proteomes" id="UP000321168">
    <property type="component" value="Unassembled WGS sequence"/>
</dbReference>
<reference evidence="12 13" key="1">
    <citation type="submission" date="2019-08" db="EMBL/GenBank/DDBJ databases">
        <title>Genome of Luteibaculum oceani JCM 18817.</title>
        <authorList>
            <person name="Bowman J.P."/>
        </authorList>
    </citation>
    <scope>NUCLEOTIDE SEQUENCE [LARGE SCALE GENOMIC DNA]</scope>
    <source>
        <strain evidence="12 13">JCM 18817</strain>
    </source>
</reference>
<dbReference type="InterPro" id="IPR006260">
    <property type="entry name" value="TonB/TolA_C"/>
</dbReference>
<evidence type="ECO:0000256" key="8">
    <source>
        <dbReference type="ARBA" id="ARBA00022989"/>
    </source>
</evidence>
<dbReference type="InterPro" id="IPR051045">
    <property type="entry name" value="TonB-dependent_transducer"/>
</dbReference>
<accession>A0A5C6V337</accession>
<dbReference type="Pfam" id="PF03544">
    <property type="entry name" value="TonB_C"/>
    <property type="match status" value="1"/>
</dbReference>
<keyword evidence="7" id="KW-0653">Protein transport</keyword>
<keyword evidence="5" id="KW-0997">Cell inner membrane</keyword>
<evidence type="ECO:0000256" key="3">
    <source>
        <dbReference type="ARBA" id="ARBA00022448"/>
    </source>
</evidence>
<dbReference type="PANTHER" id="PTHR33446">
    <property type="entry name" value="PROTEIN TONB-RELATED"/>
    <property type="match status" value="1"/>
</dbReference>
<feature type="chain" id="PRO_5022990282" evidence="10">
    <location>
        <begin position="23"/>
        <end position="156"/>
    </location>
</feature>
<dbReference type="GO" id="GO:0031992">
    <property type="term" value="F:energy transducer activity"/>
    <property type="evidence" value="ECO:0007669"/>
    <property type="project" value="TreeGrafter"/>
</dbReference>
<evidence type="ECO:0000256" key="1">
    <source>
        <dbReference type="ARBA" id="ARBA00004383"/>
    </source>
</evidence>
<evidence type="ECO:0000256" key="6">
    <source>
        <dbReference type="ARBA" id="ARBA00022692"/>
    </source>
</evidence>
<comment type="subcellular location">
    <subcellularLocation>
        <location evidence="1">Cell inner membrane</location>
        <topology evidence="1">Single-pass membrane protein</topology>
        <orientation evidence="1">Periplasmic side</orientation>
    </subcellularLocation>
</comment>
<name>A0A5C6V337_9FLAO</name>
<keyword evidence="8" id="KW-1133">Transmembrane helix</keyword>
<dbReference type="GO" id="GO:0015031">
    <property type="term" value="P:protein transport"/>
    <property type="evidence" value="ECO:0007669"/>
    <property type="project" value="UniProtKB-KW"/>
</dbReference>
<keyword evidence="9" id="KW-0472">Membrane</keyword>
<dbReference type="EMBL" id="VORB01000005">
    <property type="protein sequence ID" value="TXC78936.1"/>
    <property type="molecule type" value="Genomic_DNA"/>
</dbReference>